<keyword evidence="1" id="KW-0472">Membrane</keyword>
<proteinExistence type="predicted"/>
<dbReference type="OrthoDB" id="9157352at2"/>
<keyword evidence="1" id="KW-0812">Transmembrane</keyword>
<name>A0A3M8QPG6_9PROT</name>
<dbReference type="RefSeq" id="WP_123105852.1">
    <property type="nucleotide sequence ID" value="NZ_CP127527.1"/>
</dbReference>
<dbReference type="Pfam" id="PF09527">
    <property type="entry name" value="ATPase_gene1"/>
    <property type="match status" value="1"/>
</dbReference>
<dbReference type="EMBL" id="RIZI01000192">
    <property type="protein sequence ID" value="RNF58126.1"/>
    <property type="molecule type" value="Genomic_DNA"/>
</dbReference>
<feature type="transmembrane region" description="Helical" evidence="1">
    <location>
        <begin position="64"/>
        <end position="84"/>
    </location>
</feature>
<dbReference type="InterPro" id="IPR032820">
    <property type="entry name" value="ATPase_put"/>
</dbReference>
<accession>A0A3M8QPG6</accession>
<gene>
    <name evidence="2" type="ORF">EC580_13300</name>
</gene>
<evidence type="ECO:0000313" key="2">
    <source>
        <dbReference type="EMBL" id="RNF58126.1"/>
    </source>
</evidence>
<organism evidence="2">
    <name type="scientific">Acidithiobacillus sulfuriphilus</name>
    <dbReference type="NCBI Taxonomy" id="1867749"/>
    <lineage>
        <taxon>Bacteria</taxon>
        <taxon>Pseudomonadati</taxon>
        <taxon>Pseudomonadota</taxon>
        <taxon>Acidithiobacillia</taxon>
        <taxon>Acidithiobacillales</taxon>
        <taxon>Acidithiobacillaceae</taxon>
        <taxon>Acidithiobacillus</taxon>
    </lineage>
</organism>
<keyword evidence="1" id="KW-1133">Transmembrane helix</keyword>
<feature type="transmembrane region" description="Helical" evidence="1">
    <location>
        <begin position="30"/>
        <end position="52"/>
    </location>
</feature>
<comment type="caution">
    <text evidence="2">The sequence shown here is derived from an EMBL/GenBank/DDBJ whole genome shotgun (WGS) entry which is preliminary data.</text>
</comment>
<reference evidence="2" key="1">
    <citation type="submission" date="2018-10" db="EMBL/GenBank/DDBJ databases">
        <title>Acidithiobacillus sulfuriphilus sp. nov.: an extremely acidophilic sulfur-oxidizing chemolithotroph isolated from a neutral pH environment.</title>
        <authorList>
            <person name="Falagan C."/>
            <person name="Moya-Beltran A."/>
            <person name="Quatrini R."/>
            <person name="Johnson D.B."/>
        </authorList>
    </citation>
    <scope>NUCLEOTIDE SEQUENCE [LARGE SCALE GENOMIC DNA]</scope>
    <source>
        <strain evidence="2">CJ-2</strain>
    </source>
</reference>
<dbReference type="AlphaFoldDB" id="A0A3M8QPG6"/>
<sequence length="86" mass="9643">MDIHKRLKQSIDRQVWRLDKPRRSLFAQTVYLGTLGLVMVLPVVAGAYLGLWLDSLAGGYSMRWTLSLIVLGVVIGAVNVYLLIKD</sequence>
<protein>
    <submittedName>
        <fullName evidence="2">AtpZ/AtpI family protein</fullName>
    </submittedName>
</protein>
<evidence type="ECO:0000256" key="1">
    <source>
        <dbReference type="SAM" id="Phobius"/>
    </source>
</evidence>